<evidence type="ECO:0000256" key="4">
    <source>
        <dbReference type="ARBA" id="ARBA00022741"/>
    </source>
</evidence>
<dbReference type="EMBL" id="FOXA01000034">
    <property type="protein sequence ID" value="SFQ09327.1"/>
    <property type="molecule type" value="Genomic_DNA"/>
</dbReference>
<keyword evidence="13" id="KW-1185">Reference proteome</keyword>
<evidence type="ECO:0000256" key="2">
    <source>
        <dbReference type="ARBA" id="ARBA00022695"/>
    </source>
</evidence>
<evidence type="ECO:0000256" key="5">
    <source>
        <dbReference type="ARBA" id="ARBA00022840"/>
    </source>
</evidence>
<keyword evidence="7" id="KW-0546">Nucleotide metabolism</keyword>
<comment type="catalytic activity">
    <reaction evidence="10">
        <text>GTP + ATP = 3',3'-cGAMP + 2 diphosphate</text>
        <dbReference type="Rhea" id="RHEA:35647"/>
        <dbReference type="ChEBI" id="CHEBI:30616"/>
        <dbReference type="ChEBI" id="CHEBI:33019"/>
        <dbReference type="ChEBI" id="CHEBI:37565"/>
        <dbReference type="ChEBI" id="CHEBI:71501"/>
    </reaction>
    <physiologicalReaction direction="left-to-right" evidence="10">
        <dbReference type="Rhea" id="RHEA:35648"/>
    </physiologicalReaction>
</comment>
<proteinExistence type="predicted"/>
<evidence type="ECO:0000256" key="8">
    <source>
        <dbReference type="ARBA" id="ARBA00023118"/>
    </source>
</evidence>
<dbReference type="Pfam" id="PF21654">
    <property type="entry name" value="DncV-like_NTFase"/>
    <property type="match status" value="1"/>
</dbReference>
<dbReference type="GO" id="GO:0009117">
    <property type="term" value="P:nucleotide metabolic process"/>
    <property type="evidence" value="ECO:0007669"/>
    <property type="project" value="UniProtKB-KW"/>
</dbReference>
<evidence type="ECO:0000256" key="3">
    <source>
        <dbReference type="ARBA" id="ARBA00022723"/>
    </source>
</evidence>
<sequence>MGIAAKLFYNPEDRQDTLAYRVRPSDEQIEEQQERWNDLAEVLKNGLRDVFGKPVSSWLQGSYKFGTQIRPARTGEEFDIDLGVYVEWQGSAESGEVKPLELKDRVQSILDDYAADGANDATSVANPKQRCNRICFLGDFHIDVPSYHLDRVADLRDLATQDGERESSDPKAIYVWWKDQFEGSERDRARRLARYLKMWAALTFEAPARPSSILLTVLVADAMKAINSERLSGDDEYFAQWLVRSRKD</sequence>
<reference evidence="12 13" key="1">
    <citation type="submission" date="2016-10" db="EMBL/GenBank/DDBJ databases">
        <authorList>
            <person name="de Groot N.N."/>
        </authorList>
    </citation>
    <scope>NUCLEOTIDE SEQUENCE [LARGE SCALE GENOMIC DNA]</scope>
    <source>
        <strain evidence="12 13">DSM 19547</strain>
    </source>
</reference>
<dbReference type="GO" id="GO:0046872">
    <property type="term" value="F:metal ion binding"/>
    <property type="evidence" value="ECO:0007669"/>
    <property type="project" value="UniProtKB-KW"/>
</dbReference>
<keyword evidence="1" id="KW-0808">Transferase</keyword>
<gene>
    <name evidence="12" type="ORF">SAMN04488047_1342</name>
</gene>
<dbReference type="GO" id="GO:0051607">
    <property type="term" value="P:defense response to virus"/>
    <property type="evidence" value="ECO:0007669"/>
    <property type="project" value="UniProtKB-KW"/>
</dbReference>
<evidence type="ECO:0000256" key="6">
    <source>
        <dbReference type="ARBA" id="ARBA00022842"/>
    </source>
</evidence>
<dbReference type="GO" id="GO:0016779">
    <property type="term" value="F:nucleotidyltransferase activity"/>
    <property type="evidence" value="ECO:0007669"/>
    <property type="project" value="UniProtKB-KW"/>
</dbReference>
<keyword evidence="6" id="KW-0460">Magnesium</keyword>
<evidence type="ECO:0000256" key="1">
    <source>
        <dbReference type="ARBA" id="ARBA00022679"/>
    </source>
</evidence>
<keyword evidence="2" id="KW-0548">Nucleotidyltransferase</keyword>
<keyword evidence="8" id="KW-0051">Antiviral defense</keyword>
<dbReference type="InterPro" id="IPR048445">
    <property type="entry name" value="DncV-like_NTFase"/>
</dbReference>
<name>A0A1I5VPX7_9RHOB</name>
<dbReference type="Proteomes" id="UP000199356">
    <property type="component" value="Unassembled WGS sequence"/>
</dbReference>
<keyword evidence="5" id="KW-0067">ATP-binding</keyword>
<evidence type="ECO:0000256" key="10">
    <source>
        <dbReference type="ARBA" id="ARBA00048304"/>
    </source>
</evidence>
<evidence type="ECO:0000259" key="11">
    <source>
        <dbReference type="Pfam" id="PF21654"/>
    </source>
</evidence>
<accession>A0A1I5VPX7</accession>
<organism evidence="12 13">
    <name type="scientific">Tranquillimonas alkanivorans</name>
    <dbReference type="NCBI Taxonomy" id="441119"/>
    <lineage>
        <taxon>Bacteria</taxon>
        <taxon>Pseudomonadati</taxon>
        <taxon>Pseudomonadota</taxon>
        <taxon>Alphaproteobacteria</taxon>
        <taxon>Rhodobacterales</taxon>
        <taxon>Roseobacteraceae</taxon>
        <taxon>Tranquillimonas</taxon>
    </lineage>
</organism>
<evidence type="ECO:0000256" key="7">
    <source>
        <dbReference type="ARBA" id="ARBA00023080"/>
    </source>
</evidence>
<evidence type="ECO:0000313" key="13">
    <source>
        <dbReference type="Proteomes" id="UP000199356"/>
    </source>
</evidence>
<keyword evidence="3" id="KW-0479">Metal-binding</keyword>
<feature type="domain" description="Cyclic GMP-AMP synthase DncV-like nucleotidyltransferase" evidence="11">
    <location>
        <begin position="58"/>
        <end position="147"/>
    </location>
</feature>
<keyword evidence="4" id="KW-0547">Nucleotide-binding</keyword>
<dbReference type="AlphaFoldDB" id="A0A1I5VPX7"/>
<dbReference type="GO" id="GO:0005524">
    <property type="term" value="F:ATP binding"/>
    <property type="evidence" value="ECO:0007669"/>
    <property type="project" value="UniProtKB-KW"/>
</dbReference>
<evidence type="ECO:0000256" key="9">
    <source>
        <dbReference type="ARBA" id="ARBA00044145"/>
    </source>
</evidence>
<protein>
    <recommendedName>
        <fullName evidence="9">Cyclic GMP-AMP synthase</fullName>
    </recommendedName>
</protein>
<evidence type="ECO:0000313" key="12">
    <source>
        <dbReference type="EMBL" id="SFQ09327.1"/>
    </source>
</evidence>